<organism evidence="1 2">
    <name type="scientific">Aetokthonos hydrillicola Thurmond2011</name>
    <dbReference type="NCBI Taxonomy" id="2712845"/>
    <lineage>
        <taxon>Bacteria</taxon>
        <taxon>Bacillati</taxon>
        <taxon>Cyanobacteriota</taxon>
        <taxon>Cyanophyceae</taxon>
        <taxon>Nostocales</taxon>
        <taxon>Hapalosiphonaceae</taxon>
        <taxon>Aetokthonos</taxon>
    </lineage>
</organism>
<protein>
    <submittedName>
        <fullName evidence="1">Uncharacterized protein</fullName>
    </submittedName>
</protein>
<reference evidence="2" key="1">
    <citation type="journal article" date="2021" name="Science">
        <title>Hunting the eagle killer: A cyanobacterial neurotoxin causes vacuolar myelinopathy.</title>
        <authorList>
            <person name="Breinlinger S."/>
            <person name="Phillips T.J."/>
            <person name="Haram B.N."/>
            <person name="Mares J."/>
            <person name="Martinez Yerena J.A."/>
            <person name="Hrouzek P."/>
            <person name="Sobotka R."/>
            <person name="Henderson W.M."/>
            <person name="Schmieder P."/>
            <person name="Williams S.M."/>
            <person name="Lauderdale J.D."/>
            <person name="Wilde H.D."/>
            <person name="Gerrin W."/>
            <person name="Kust A."/>
            <person name="Washington J.W."/>
            <person name="Wagner C."/>
            <person name="Geier B."/>
            <person name="Liebeke M."/>
            <person name="Enke H."/>
            <person name="Niedermeyer T.H.J."/>
            <person name="Wilde S.B."/>
        </authorList>
    </citation>
    <scope>NUCLEOTIDE SEQUENCE [LARGE SCALE GENOMIC DNA]</scope>
    <source>
        <strain evidence="2">Thurmond2011</strain>
    </source>
</reference>
<proteinExistence type="predicted"/>
<sequence length="57" mass="5792">MMILIVGVGAGDATTLFCRRSANKGCSLYPDLHAGGCAVAAEITVLPSIVFSCPPPV</sequence>
<dbReference type="RefSeq" id="WP_208339712.1">
    <property type="nucleotide sequence ID" value="NZ_CAWQFN010000563.1"/>
</dbReference>
<evidence type="ECO:0000313" key="1">
    <source>
        <dbReference type="EMBL" id="MDR9894756.1"/>
    </source>
</evidence>
<keyword evidence="2" id="KW-1185">Reference proteome</keyword>
<comment type="caution">
    <text evidence="1">The sequence shown here is derived from an EMBL/GenBank/DDBJ whole genome shotgun (WGS) entry which is preliminary data.</text>
</comment>
<evidence type="ECO:0000313" key="2">
    <source>
        <dbReference type="Proteomes" id="UP000667802"/>
    </source>
</evidence>
<accession>A0AAP5M4C8</accession>
<gene>
    <name evidence="1" type="ORF">G7B40_009265</name>
</gene>
<dbReference type="Proteomes" id="UP000667802">
    <property type="component" value="Unassembled WGS sequence"/>
</dbReference>
<name>A0AAP5M4C8_9CYAN</name>
<dbReference type="AlphaFoldDB" id="A0AAP5M4C8"/>
<dbReference type="EMBL" id="JAALHA020000003">
    <property type="protein sequence ID" value="MDR9894756.1"/>
    <property type="molecule type" value="Genomic_DNA"/>
</dbReference>